<keyword evidence="1" id="KW-0805">Transcription regulation</keyword>
<dbReference type="AlphaFoldDB" id="A0A5Q3QEV0"/>
<dbReference type="PROSITE" id="PS01081">
    <property type="entry name" value="HTH_TETR_1"/>
    <property type="match status" value="1"/>
</dbReference>
<dbReference type="EMBL" id="CP045929">
    <property type="protein sequence ID" value="QGK69347.1"/>
    <property type="molecule type" value="Genomic_DNA"/>
</dbReference>
<dbReference type="PRINTS" id="PR00455">
    <property type="entry name" value="HTHTETR"/>
</dbReference>
<dbReference type="SUPFAM" id="SSF48498">
    <property type="entry name" value="Tetracyclin repressor-like, C-terminal domain"/>
    <property type="match status" value="1"/>
</dbReference>
<sequence>MGSTRRATEVDPDAAARAVRVEQRSRQLLDAAARLMEREGSQAVSMQAVADEAGVSVGLIYRYFGGKDELLLAVIVDVLDTFASRIPAALEAAEADPVHRLAAAFRAYCEVIDEHRHAAVLTYRESKSLGVEGREKIKDLEIKTSEPLRTLLRQGIDAGTVVDVDVDLVAYNMLLLAHGWALKHWHFERSLGLDQYVREQTALILRGLVEPRRSRDYRSLLDPVAPEF</sequence>
<evidence type="ECO:0000256" key="4">
    <source>
        <dbReference type="PROSITE-ProRule" id="PRU00335"/>
    </source>
</evidence>
<dbReference type="Gene3D" id="1.10.357.10">
    <property type="entry name" value="Tetracycline Repressor, domain 2"/>
    <property type="match status" value="1"/>
</dbReference>
<dbReference type="InterPro" id="IPR050109">
    <property type="entry name" value="HTH-type_TetR-like_transc_reg"/>
</dbReference>
<dbReference type="KEGG" id="sace:GIY23_07225"/>
<evidence type="ECO:0000256" key="1">
    <source>
        <dbReference type="ARBA" id="ARBA00023015"/>
    </source>
</evidence>
<proteinExistence type="predicted"/>
<dbReference type="SUPFAM" id="SSF46689">
    <property type="entry name" value="Homeodomain-like"/>
    <property type="match status" value="1"/>
</dbReference>
<dbReference type="PANTHER" id="PTHR30055">
    <property type="entry name" value="HTH-TYPE TRANSCRIPTIONAL REGULATOR RUTR"/>
    <property type="match status" value="1"/>
</dbReference>
<protein>
    <submittedName>
        <fullName evidence="6">TetR family transcriptional regulator</fullName>
    </submittedName>
</protein>
<dbReference type="InterPro" id="IPR023772">
    <property type="entry name" value="DNA-bd_HTH_TetR-type_CS"/>
</dbReference>
<keyword evidence="3" id="KW-0804">Transcription</keyword>
<dbReference type="PROSITE" id="PS50977">
    <property type="entry name" value="HTH_TETR_2"/>
    <property type="match status" value="1"/>
</dbReference>
<name>A0A5Q3QEV0_9PSEU</name>
<reference evidence="7" key="1">
    <citation type="submission" date="2019-11" db="EMBL/GenBank/DDBJ databases">
        <title>The complete genome sequence of Saccharopolyspora sp. E2A.</title>
        <authorList>
            <person name="Zhang G."/>
        </authorList>
    </citation>
    <scope>NUCLEOTIDE SEQUENCE [LARGE SCALE GENOMIC DNA]</scope>
    <source>
        <strain evidence="7">E2A</strain>
    </source>
</reference>
<dbReference type="RefSeq" id="WP_154075943.1">
    <property type="nucleotide sequence ID" value="NZ_CP045929.1"/>
</dbReference>
<evidence type="ECO:0000256" key="3">
    <source>
        <dbReference type="ARBA" id="ARBA00023163"/>
    </source>
</evidence>
<accession>A0A5Q3QEV0</accession>
<evidence type="ECO:0000313" key="7">
    <source>
        <dbReference type="Proteomes" id="UP000371041"/>
    </source>
</evidence>
<keyword evidence="7" id="KW-1185">Reference proteome</keyword>
<evidence type="ECO:0000259" key="5">
    <source>
        <dbReference type="PROSITE" id="PS50977"/>
    </source>
</evidence>
<evidence type="ECO:0000313" key="6">
    <source>
        <dbReference type="EMBL" id="QGK69347.1"/>
    </source>
</evidence>
<dbReference type="Gene3D" id="1.10.10.60">
    <property type="entry name" value="Homeodomain-like"/>
    <property type="match status" value="1"/>
</dbReference>
<dbReference type="PANTHER" id="PTHR30055:SF240">
    <property type="entry name" value="HTH-TYPE TRANSCRIPTIONAL REGULATOR ACRR"/>
    <property type="match status" value="1"/>
</dbReference>
<dbReference type="InterPro" id="IPR001647">
    <property type="entry name" value="HTH_TetR"/>
</dbReference>
<organism evidence="6 7">
    <name type="scientific">Allosaccharopolyspora coralli</name>
    <dbReference type="NCBI Taxonomy" id="2665642"/>
    <lineage>
        <taxon>Bacteria</taxon>
        <taxon>Bacillati</taxon>
        <taxon>Actinomycetota</taxon>
        <taxon>Actinomycetes</taxon>
        <taxon>Pseudonocardiales</taxon>
        <taxon>Pseudonocardiaceae</taxon>
        <taxon>Allosaccharopolyspora</taxon>
    </lineage>
</organism>
<dbReference type="InterPro" id="IPR009057">
    <property type="entry name" value="Homeodomain-like_sf"/>
</dbReference>
<feature type="DNA-binding region" description="H-T-H motif" evidence="4">
    <location>
        <begin position="45"/>
        <end position="64"/>
    </location>
</feature>
<dbReference type="InterPro" id="IPR036271">
    <property type="entry name" value="Tet_transcr_reg_TetR-rel_C_sf"/>
</dbReference>
<dbReference type="GO" id="GO:0000976">
    <property type="term" value="F:transcription cis-regulatory region binding"/>
    <property type="evidence" value="ECO:0007669"/>
    <property type="project" value="TreeGrafter"/>
</dbReference>
<dbReference type="Proteomes" id="UP000371041">
    <property type="component" value="Chromosome"/>
</dbReference>
<feature type="domain" description="HTH tetR-type" evidence="5">
    <location>
        <begin position="22"/>
        <end position="82"/>
    </location>
</feature>
<gene>
    <name evidence="6" type="ORF">GIY23_07225</name>
</gene>
<dbReference type="Pfam" id="PF17932">
    <property type="entry name" value="TetR_C_24"/>
    <property type="match status" value="1"/>
</dbReference>
<dbReference type="InterPro" id="IPR041490">
    <property type="entry name" value="KstR2_TetR_C"/>
</dbReference>
<keyword evidence="2 4" id="KW-0238">DNA-binding</keyword>
<dbReference type="GO" id="GO:0003700">
    <property type="term" value="F:DNA-binding transcription factor activity"/>
    <property type="evidence" value="ECO:0007669"/>
    <property type="project" value="TreeGrafter"/>
</dbReference>
<evidence type="ECO:0000256" key="2">
    <source>
        <dbReference type="ARBA" id="ARBA00023125"/>
    </source>
</evidence>
<dbReference type="Pfam" id="PF00440">
    <property type="entry name" value="TetR_N"/>
    <property type="match status" value="1"/>
</dbReference>